<comment type="caution">
    <text evidence="1">The sequence shown here is derived from an EMBL/GenBank/DDBJ whole genome shotgun (WGS) entry which is preliminary data.</text>
</comment>
<dbReference type="Proteomes" id="UP001168096">
    <property type="component" value="Unassembled WGS sequence"/>
</dbReference>
<gene>
    <name evidence="1" type="ORF">QPK29_012855</name>
</gene>
<keyword evidence="2" id="KW-1185">Reference proteome</keyword>
<accession>A0ACC7M9A7</accession>
<protein>
    <submittedName>
        <fullName evidence="1">Dockerin</fullName>
    </submittedName>
</protein>
<sequence>MKKQTLALACAVAGLVAACGGSSSPSSQSPSFAAMIGSASGGGADVAATGARWQSVKYGGSGYVTGLIFHPTSPDVLYARTDMGGVYRRDTATSGWTPITDGFGVREEFYNGAESVALDPTDDKRVYLVTGMYDWSGQNARLYISTNRGDSWTHVDLPFRAGSNDPGRAIGERLMVDPNQPSVLYYGSRTSGLWKSADYGQTWSQVTSLTSFQYPGDQIGSLPGRTSGGIESVLFDTSTTGAGTATQTIYTAVAPDYAAAAGLNANLYKSTDGGATWTGVPTPVTGYYIPHMVRAKDGIIYVAFTKDMGPGAGGPARLYKFDGTNWTLLKSYDTEQWVNFGMGGLSVSGSGPTTRIALGVSNSWGNWQGQPVVQVSDDAGLTWREIASMTPHTPSDVDFSGWVDDVEIDPNNPDHILHVFGGGIWETKTASAATPTWNLDVTNLEETATISLATPPKGASYALLRSSGDIGTHVQTEVLKKPTRGPIGYFSNGHAADTAWSNPAYIAAVGTGGWVQNNPRGAYSTDSGVTWTPFASKHPDAASNDHQGGEETIAVTAPGKAVWAPSGARPAYTTDNGATWTYTNLPDLSAVGIGRGYRVVADRKNPNKVYAFNSGGAWWNQWADTSHFWYSNDGGHTFTESTTFVSAGARVAAFYQSSIAVNPNAEGDIWVVDGFSILHSTDSGVTWTRLDVTAPDWGTNETWSYPQVYGATSIALGKAPAGATYSSSIYIVGIINNVWGVYRSDDGARTWRRINDDKHQYAGISNLAADQAVPGRVYAAGAGRGVFFTY</sequence>
<proteinExistence type="predicted"/>
<name>A0ACC7M9A7_9BURK</name>
<evidence type="ECO:0000313" key="2">
    <source>
        <dbReference type="Proteomes" id="UP001168096"/>
    </source>
</evidence>
<evidence type="ECO:0000313" key="1">
    <source>
        <dbReference type="EMBL" id="MFJ1468602.1"/>
    </source>
</evidence>
<reference evidence="1" key="1">
    <citation type="submission" date="2024-11" db="EMBL/GenBank/DDBJ databases">
        <title>Description of Massilia orientalis sp. nov., isolated from rhizosphere soil of Ageratina adenophora.</title>
        <authorList>
            <person name="Wang Y."/>
        </authorList>
    </citation>
    <scope>NUCLEOTIDE SEQUENCE</scope>
    <source>
        <strain evidence="1">YIM B02787</strain>
    </source>
</reference>
<organism evidence="1 2">
    <name type="scientific">Massilia orientalis</name>
    <dbReference type="NCBI Taxonomy" id="3050128"/>
    <lineage>
        <taxon>Bacteria</taxon>
        <taxon>Pseudomonadati</taxon>
        <taxon>Pseudomonadota</taxon>
        <taxon>Betaproteobacteria</taxon>
        <taxon>Burkholderiales</taxon>
        <taxon>Oxalobacteraceae</taxon>
        <taxon>Telluria group</taxon>
        <taxon>Massilia</taxon>
    </lineage>
</organism>
<dbReference type="EMBL" id="JASNRB020000007">
    <property type="protein sequence ID" value="MFJ1468602.1"/>
    <property type="molecule type" value="Genomic_DNA"/>
</dbReference>